<keyword evidence="10" id="KW-1185">Reference proteome</keyword>
<keyword evidence="4 7" id="KW-0863">Zinc-finger</keyword>
<dbReference type="GO" id="GO:0008270">
    <property type="term" value="F:zinc ion binding"/>
    <property type="evidence" value="ECO:0007669"/>
    <property type="project" value="UniProtKB-KW"/>
</dbReference>
<feature type="domain" description="C2H2-type" evidence="9">
    <location>
        <begin position="499"/>
        <end position="528"/>
    </location>
</feature>
<evidence type="ECO:0000256" key="8">
    <source>
        <dbReference type="SAM" id="MobiDB-lite"/>
    </source>
</evidence>
<sequence length="747" mass="82352">MISADDECLSGEQRDTDFSAPRSPEDVVYSLSSRISHQELSPEASVGSSATSSSSSSMFLPETSDSDFHTWPSSSRSTDYIPSTDDINQALAQLTSRSWSQEVEDEPITPCNDSTYSYVSAVIQQLQTNSSTASSPTSSTFTSPRSSSTRSSFGRGSARAKRSLSQSPSDCSLDINTIIRQSPTSLSAYLSSSRSSLVSGSGSYGHLSARNSLQNSPNSDQGPRRFSFTASGVVSPDLALQAIQELEQASYRGDELVDANLAVIEQQPLREKPPYFDHQFIPPAPPPTVSNQQSPSQMPPLRHCSSMERLLRSQISFDMDDDDDNFDTQLAPSTVAPEPARPPPSYDEHCQMAQQRRWHHHKVNSTDSLPSNYSSFDSSGSDFATELDATSGGSDAQRCYDCLWQDCGSPFDDQEDLVRHIESIHVEGHRGVGDDFVCHWAECPRRKKAFNARYKLLIHMRIHSGEKPNKCSFDGCNKSFSRLENLKIHLRSHTGERPYQCQYPGCNRAFSNSSDRAKHQRTHQETKPYACTVKDCSKRYTDPSSLRKHLKSHAVTDGTRKKLKCESDFSDPADLKSSDLCDVEPKTSFSQHGSFDRNEVSVDSSRSGSMAPIQLPLNVMVTQSQGPQLSIDQGYLASVRAPRYSTLLSTSLRGSDVVLNDEFGLADFDRSSHQDSSLAGKFESGTTVRTVGQVDRNPEDTFETCPGHPVTKDGVTENLFASYQSPSPLPPFDAFYISNPYDSFHGS</sequence>
<dbReference type="Gene3D" id="3.30.160.60">
    <property type="entry name" value="Classic Zinc Finger"/>
    <property type="match status" value="5"/>
</dbReference>
<dbReference type="GO" id="GO:0140297">
    <property type="term" value="F:DNA-binding transcription factor binding"/>
    <property type="evidence" value="ECO:0007669"/>
    <property type="project" value="UniProtKB-ARBA"/>
</dbReference>
<feature type="domain" description="C2H2-type" evidence="9">
    <location>
        <begin position="469"/>
        <end position="498"/>
    </location>
</feature>
<feature type="domain" description="C2H2-type" evidence="9">
    <location>
        <begin position="400"/>
        <end position="430"/>
    </location>
</feature>
<dbReference type="KEGG" id="goe:100903850"/>
<protein>
    <submittedName>
        <fullName evidence="11">Zinc finger protein GLIS3-like</fullName>
    </submittedName>
</protein>
<accession>A0AAJ7WJ98</accession>
<feature type="domain" description="C2H2-type" evidence="9">
    <location>
        <begin position="441"/>
        <end position="468"/>
    </location>
</feature>
<evidence type="ECO:0000313" key="11">
    <source>
        <dbReference type="RefSeq" id="XP_028967998.1"/>
    </source>
</evidence>
<evidence type="ECO:0000313" key="10">
    <source>
        <dbReference type="Proteomes" id="UP000694867"/>
    </source>
</evidence>
<reference evidence="11" key="1">
    <citation type="submission" date="2025-08" db="UniProtKB">
        <authorList>
            <consortium name="RefSeq"/>
        </authorList>
    </citation>
    <scope>IDENTIFICATION</scope>
</reference>
<dbReference type="InterPro" id="IPR036236">
    <property type="entry name" value="Znf_C2H2_sf"/>
</dbReference>
<feature type="compositionally biased region" description="Low complexity" evidence="8">
    <location>
        <begin position="130"/>
        <end position="157"/>
    </location>
</feature>
<evidence type="ECO:0000256" key="1">
    <source>
        <dbReference type="ARBA" id="ARBA00004123"/>
    </source>
</evidence>
<dbReference type="PANTHER" id="PTHR45718">
    <property type="entry name" value="TRANSCRIPTIONAL ACTIVATOR CUBITUS INTERRUPTUS"/>
    <property type="match status" value="1"/>
</dbReference>
<feature type="domain" description="C2H2-type" evidence="9">
    <location>
        <begin position="529"/>
        <end position="554"/>
    </location>
</feature>
<evidence type="ECO:0000256" key="6">
    <source>
        <dbReference type="ARBA" id="ARBA00023242"/>
    </source>
</evidence>
<dbReference type="PANTHER" id="PTHR45718:SF7">
    <property type="entry name" value="C2H2-TYPE DOMAIN-CONTAINING PROTEIN"/>
    <property type="match status" value="1"/>
</dbReference>
<feature type="compositionally biased region" description="Polar residues" evidence="8">
    <location>
        <begin position="30"/>
        <end position="39"/>
    </location>
</feature>
<feature type="compositionally biased region" description="Polar residues" evidence="8">
    <location>
        <begin position="209"/>
        <end position="221"/>
    </location>
</feature>
<dbReference type="GO" id="GO:0000978">
    <property type="term" value="F:RNA polymerase II cis-regulatory region sequence-specific DNA binding"/>
    <property type="evidence" value="ECO:0007669"/>
    <property type="project" value="TreeGrafter"/>
</dbReference>
<name>A0AAJ7WJ98_9ACAR</name>
<dbReference type="PROSITE" id="PS00028">
    <property type="entry name" value="ZINC_FINGER_C2H2_1"/>
    <property type="match status" value="4"/>
</dbReference>
<dbReference type="InterPro" id="IPR013087">
    <property type="entry name" value="Znf_C2H2_type"/>
</dbReference>
<dbReference type="GeneID" id="100903850"/>
<keyword evidence="2" id="KW-0479">Metal-binding</keyword>
<dbReference type="InterPro" id="IPR056436">
    <property type="entry name" value="Znf-C2H2_ZIC1-5/GLI1-3-like"/>
</dbReference>
<evidence type="ECO:0000256" key="3">
    <source>
        <dbReference type="ARBA" id="ARBA00022737"/>
    </source>
</evidence>
<gene>
    <name evidence="11" type="primary">LOC100903850</name>
</gene>
<dbReference type="AlphaFoldDB" id="A0AAJ7WJ98"/>
<dbReference type="InterPro" id="IPR043359">
    <property type="entry name" value="GLI-like"/>
</dbReference>
<evidence type="ECO:0000256" key="7">
    <source>
        <dbReference type="PROSITE-ProRule" id="PRU00042"/>
    </source>
</evidence>
<dbReference type="GO" id="GO:0000981">
    <property type="term" value="F:DNA-binding transcription factor activity, RNA polymerase II-specific"/>
    <property type="evidence" value="ECO:0007669"/>
    <property type="project" value="TreeGrafter"/>
</dbReference>
<feature type="region of interest" description="Disordered" evidence="8">
    <location>
        <begin position="200"/>
        <end position="227"/>
    </location>
</feature>
<evidence type="ECO:0000259" key="9">
    <source>
        <dbReference type="PROSITE" id="PS50157"/>
    </source>
</evidence>
<evidence type="ECO:0000256" key="2">
    <source>
        <dbReference type="ARBA" id="ARBA00022723"/>
    </source>
</evidence>
<evidence type="ECO:0000256" key="4">
    <source>
        <dbReference type="ARBA" id="ARBA00022771"/>
    </source>
</evidence>
<dbReference type="Pfam" id="PF00096">
    <property type="entry name" value="zf-C2H2"/>
    <property type="match status" value="3"/>
</dbReference>
<feature type="region of interest" description="Disordered" evidence="8">
    <location>
        <begin position="319"/>
        <end position="364"/>
    </location>
</feature>
<keyword evidence="6" id="KW-0539">Nucleus</keyword>
<dbReference type="FunFam" id="3.30.160.60:FF:000048">
    <property type="entry name" value="GLI family zinc finger 3"/>
    <property type="match status" value="1"/>
</dbReference>
<dbReference type="GO" id="GO:0005634">
    <property type="term" value="C:nucleus"/>
    <property type="evidence" value="ECO:0007669"/>
    <property type="project" value="UniProtKB-SubCell"/>
</dbReference>
<keyword evidence="5" id="KW-0862">Zinc</keyword>
<keyword evidence="3" id="KW-0677">Repeat</keyword>
<dbReference type="FunFam" id="3.30.160.60:FF:000359">
    <property type="entry name" value="GLIS family zinc finger 2"/>
    <property type="match status" value="1"/>
</dbReference>
<proteinExistence type="predicted"/>
<feature type="region of interest" description="Disordered" evidence="8">
    <location>
        <begin position="128"/>
        <end position="169"/>
    </location>
</feature>
<feature type="compositionally biased region" description="Low complexity" evidence="8">
    <location>
        <begin position="41"/>
        <end position="57"/>
    </location>
</feature>
<dbReference type="RefSeq" id="XP_028967998.1">
    <property type="nucleotide sequence ID" value="XM_029112165.1"/>
</dbReference>
<dbReference type="PROSITE" id="PS50157">
    <property type="entry name" value="ZINC_FINGER_C2H2_2"/>
    <property type="match status" value="5"/>
</dbReference>
<evidence type="ECO:0000256" key="5">
    <source>
        <dbReference type="ARBA" id="ARBA00022833"/>
    </source>
</evidence>
<dbReference type="SUPFAM" id="SSF57667">
    <property type="entry name" value="beta-beta-alpha zinc fingers"/>
    <property type="match status" value="3"/>
</dbReference>
<comment type="subcellular location">
    <subcellularLocation>
        <location evidence="1">Nucleus</location>
    </subcellularLocation>
</comment>
<dbReference type="SMART" id="SM00355">
    <property type="entry name" value="ZnF_C2H2"/>
    <property type="match status" value="5"/>
</dbReference>
<dbReference type="FunFam" id="3.30.160.60:FF:000031">
    <property type="entry name" value="GLI family zinc finger 3"/>
    <property type="match status" value="1"/>
</dbReference>
<organism evidence="10 11">
    <name type="scientific">Galendromus occidentalis</name>
    <name type="common">western predatory mite</name>
    <dbReference type="NCBI Taxonomy" id="34638"/>
    <lineage>
        <taxon>Eukaryota</taxon>
        <taxon>Metazoa</taxon>
        <taxon>Ecdysozoa</taxon>
        <taxon>Arthropoda</taxon>
        <taxon>Chelicerata</taxon>
        <taxon>Arachnida</taxon>
        <taxon>Acari</taxon>
        <taxon>Parasitiformes</taxon>
        <taxon>Mesostigmata</taxon>
        <taxon>Gamasina</taxon>
        <taxon>Phytoseioidea</taxon>
        <taxon>Phytoseiidae</taxon>
        <taxon>Typhlodrominae</taxon>
        <taxon>Galendromus</taxon>
    </lineage>
</organism>
<dbReference type="Pfam" id="PF23561">
    <property type="entry name" value="zf-C2H2_15"/>
    <property type="match status" value="1"/>
</dbReference>
<feature type="region of interest" description="Disordered" evidence="8">
    <location>
        <begin position="1"/>
        <end position="114"/>
    </location>
</feature>
<dbReference type="Proteomes" id="UP000694867">
    <property type="component" value="Unplaced"/>
</dbReference>
<feature type="compositionally biased region" description="Polar residues" evidence="8">
    <location>
        <begin position="71"/>
        <end position="101"/>
    </location>
</feature>